<feature type="compositionally biased region" description="Basic residues" evidence="1">
    <location>
        <begin position="131"/>
        <end position="141"/>
    </location>
</feature>
<accession>B9THE4</accession>
<proteinExistence type="predicted"/>
<dbReference type="EMBL" id="EQ981460">
    <property type="protein sequence ID" value="EEF24719.1"/>
    <property type="molecule type" value="Genomic_DNA"/>
</dbReference>
<dbReference type="Proteomes" id="UP000008311">
    <property type="component" value="Unassembled WGS sequence"/>
</dbReference>
<feature type="region of interest" description="Disordered" evidence="1">
    <location>
        <begin position="129"/>
        <end position="153"/>
    </location>
</feature>
<dbReference type="InParanoid" id="B9THE4"/>
<organism evidence="2 3">
    <name type="scientific">Ricinus communis</name>
    <name type="common">Castor bean</name>
    <dbReference type="NCBI Taxonomy" id="3988"/>
    <lineage>
        <taxon>Eukaryota</taxon>
        <taxon>Viridiplantae</taxon>
        <taxon>Streptophyta</taxon>
        <taxon>Embryophyta</taxon>
        <taxon>Tracheophyta</taxon>
        <taxon>Spermatophyta</taxon>
        <taxon>Magnoliopsida</taxon>
        <taxon>eudicotyledons</taxon>
        <taxon>Gunneridae</taxon>
        <taxon>Pentapetalae</taxon>
        <taxon>rosids</taxon>
        <taxon>fabids</taxon>
        <taxon>Malpighiales</taxon>
        <taxon>Euphorbiaceae</taxon>
        <taxon>Acalyphoideae</taxon>
        <taxon>Acalypheae</taxon>
        <taxon>Ricinus</taxon>
    </lineage>
</organism>
<evidence type="ECO:0000313" key="2">
    <source>
        <dbReference type="EMBL" id="EEF24719.1"/>
    </source>
</evidence>
<sequence length="153" mass="17132">VLLLEELRQLIGLAPLAELHGFVDQLLGLAGLGGDLGQGRLFFIAGVARFGEELLQLLGRHLVFQGLRFDVLRFDIHVLGRGRQHQVAQRDGTLAHRLQHFLDQRTLGILDLDHMGKAALHLVHVEDAKAGHQHQQQHHPRKPESQARAHLHS</sequence>
<reference evidence="3" key="1">
    <citation type="journal article" date="2010" name="Nat. Biotechnol.">
        <title>Draft genome sequence of the oilseed species Ricinus communis.</title>
        <authorList>
            <person name="Chan A.P."/>
            <person name="Crabtree J."/>
            <person name="Zhao Q."/>
            <person name="Lorenzi H."/>
            <person name="Orvis J."/>
            <person name="Puiu D."/>
            <person name="Melake-Berhan A."/>
            <person name="Jones K.M."/>
            <person name="Redman J."/>
            <person name="Chen G."/>
            <person name="Cahoon E.B."/>
            <person name="Gedil M."/>
            <person name="Stanke M."/>
            <person name="Haas B.J."/>
            <person name="Wortman J.R."/>
            <person name="Fraser-Liggett C.M."/>
            <person name="Ravel J."/>
            <person name="Rabinowicz P.D."/>
        </authorList>
    </citation>
    <scope>NUCLEOTIDE SEQUENCE [LARGE SCALE GENOMIC DNA]</scope>
    <source>
        <strain evidence="3">cv. Hale</strain>
    </source>
</reference>
<gene>
    <name evidence="2" type="ORF">RCOM_1806370</name>
</gene>
<evidence type="ECO:0000313" key="3">
    <source>
        <dbReference type="Proteomes" id="UP000008311"/>
    </source>
</evidence>
<protein>
    <submittedName>
        <fullName evidence="2">Uncharacterized protein</fullName>
    </submittedName>
</protein>
<feature type="non-terminal residue" evidence="2">
    <location>
        <position position="1"/>
    </location>
</feature>
<dbReference type="AlphaFoldDB" id="B9THE4"/>
<name>B9THE4_RICCO</name>
<keyword evidence="3" id="KW-1185">Reference proteome</keyword>
<evidence type="ECO:0000256" key="1">
    <source>
        <dbReference type="SAM" id="MobiDB-lite"/>
    </source>
</evidence>